<accession>A0A1J5QVY9</accession>
<reference evidence="1" key="1">
    <citation type="submission" date="2016-10" db="EMBL/GenBank/DDBJ databases">
        <title>Sequence of Gallionella enrichment culture.</title>
        <authorList>
            <person name="Poehlein A."/>
            <person name="Muehling M."/>
            <person name="Daniel R."/>
        </authorList>
    </citation>
    <scope>NUCLEOTIDE SEQUENCE</scope>
</reference>
<dbReference type="AlphaFoldDB" id="A0A1J5QVY9"/>
<protein>
    <submittedName>
        <fullName evidence="1">Uncharacterized protein</fullName>
    </submittedName>
</protein>
<organism evidence="1">
    <name type="scientific">mine drainage metagenome</name>
    <dbReference type="NCBI Taxonomy" id="410659"/>
    <lineage>
        <taxon>unclassified sequences</taxon>
        <taxon>metagenomes</taxon>
        <taxon>ecological metagenomes</taxon>
    </lineage>
</organism>
<sequence>MVYGSAYMDTVCSRQMVTQTKAQTVDERSH</sequence>
<name>A0A1J5QVY9_9ZZZZ</name>
<dbReference type="EMBL" id="MLJW01000402">
    <property type="protein sequence ID" value="OIQ87830.1"/>
    <property type="molecule type" value="Genomic_DNA"/>
</dbReference>
<gene>
    <name evidence="1" type="ORF">GALL_303210</name>
</gene>
<proteinExistence type="predicted"/>
<comment type="caution">
    <text evidence="1">The sequence shown here is derived from an EMBL/GenBank/DDBJ whole genome shotgun (WGS) entry which is preliminary data.</text>
</comment>
<evidence type="ECO:0000313" key="1">
    <source>
        <dbReference type="EMBL" id="OIQ87830.1"/>
    </source>
</evidence>